<evidence type="ECO:0000313" key="1">
    <source>
        <dbReference type="EMBL" id="KAJ2974946.1"/>
    </source>
</evidence>
<proteinExistence type="predicted"/>
<keyword evidence="2" id="KW-1185">Reference proteome</keyword>
<accession>A0ACC1N8K2</accession>
<name>A0ACC1N8K2_9APHY</name>
<evidence type="ECO:0000313" key="2">
    <source>
        <dbReference type="Proteomes" id="UP001144978"/>
    </source>
</evidence>
<comment type="caution">
    <text evidence="1">The sequence shown here is derived from an EMBL/GenBank/DDBJ whole genome shotgun (WGS) entry which is preliminary data.</text>
</comment>
<sequence length="124" mass="12910">MSTFSFTTRPVGASPVARLRPGPAQALTFGAESASGQDLAAGPSVDGSLQNISSRPPGEEPGPSGHEPMVALALPYNIAERMVAFLESHPVQSPRGGMGVEELEAPPAYEPRSVASDLHTREDC</sequence>
<gene>
    <name evidence="1" type="ORF">NUW54_g11811</name>
</gene>
<protein>
    <submittedName>
        <fullName evidence="1">Uncharacterized protein</fullName>
    </submittedName>
</protein>
<organism evidence="1 2">
    <name type="scientific">Trametes sanguinea</name>
    <dbReference type="NCBI Taxonomy" id="158606"/>
    <lineage>
        <taxon>Eukaryota</taxon>
        <taxon>Fungi</taxon>
        <taxon>Dikarya</taxon>
        <taxon>Basidiomycota</taxon>
        <taxon>Agaricomycotina</taxon>
        <taxon>Agaricomycetes</taxon>
        <taxon>Polyporales</taxon>
        <taxon>Polyporaceae</taxon>
        <taxon>Trametes</taxon>
    </lineage>
</organism>
<reference evidence="1" key="1">
    <citation type="submission" date="2022-08" db="EMBL/GenBank/DDBJ databases">
        <title>Genome Sequence of Pycnoporus sanguineus.</title>
        <authorList>
            <person name="Buettner E."/>
        </authorList>
    </citation>
    <scope>NUCLEOTIDE SEQUENCE</scope>
    <source>
        <strain evidence="1">CG-C14</strain>
    </source>
</reference>
<dbReference type="EMBL" id="JANSHE010004762">
    <property type="protein sequence ID" value="KAJ2974946.1"/>
    <property type="molecule type" value="Genomic_DNA"/>
</dbReference>
<dbReference type="Proteomes" id="UP001144978">
    <property type="component" value="Unassembled WGS sequence"/>
</dbReference>